<evidence type="ECO:0000313" key="4">
    <source>
        <dbReference type="EMBL" id="QBD82032.1"/>
    </source>
</evidence>
<evidence type="ECO:0000256" key="3">
    <source>
        <dbReference type="SAM" id="Phobius"/>
    </source>
</evidence>
<accession>A0A4P6K2B3</accession>
<gene>
    <name evidence="4" type="ORF">EPA93_41065</name>
</gene>
<keyword evidence="2" id="KW-0067">ATP-binding</keyword>
<name>A0A4P6K2B3_KTERU</name>
<evidence type="ECO:0000313" key="5">
    <source>
        <dbReference type="Proteomes" id="UP000290365"/>
    </source>
</evidence>
<keyword evidence="5" id="KW-1185">Reference proteome</keyword>
<dbReference type="EMBL" id="CP035758">
    <property type="protein sequence ID" value="QBD82032.1"/>
    <property type="molecule type" value="Genomic_DNA"/>
</dbReference>
<sequence length="568" mass="58967">MKRYLPSIKRYWLIVIVCAVLAAGVGFVIAKQQEAFQASSMIQVNIGNGDGFLPKMSPNDGIGYAANDVNEIATGEVMKYIYQHSSNLQKAGYSVGDLVSNVKATSVATGSQITITATAPNKNDAATIANEVAQGYINYKQDANNAMLKAQRTSLQNQINAVAQQIGTARAKVAADPAGSAAATVDAAAVQTYQHTSDTLDAQLAAMPVLTTSGLTLLHLVGPTDATPTNKLSMTLAVSVLVGLLIGSLIVLLIIFLDNKLTSEEQVTDQLKLTYLGSLPHDGEMASAPTQARGTITHDLADIGSNLRLTGVLPSQWRAPQGVILLVTSAQTTEGKTSIAAALAATMARGGCSTLVIDGNLAQPATHLTFGMSPSGPGLSGLLKSGGNVDDAVKTSSVPGVWMLPGGSPVADSALLLGQRLPNILAQLRKKTDLIIIDGPSLLTGAEASVLASMVDGVMMIVDYRHAKMNLLQRAKELLTTLADTPAGVVLNNYTRTGTNNYFAKVAPQPFNRQLAGMPQEAIIPPAAAVMANGQPPVMPMGAPVAPAAKPKSSLLNYSQGPVNGGLS</sequence>
<protein>
    <submittedName>
        <fullName evidence="4">Uncharacterized protein</fullName>
    </submittedName>
</protein>
<keyword evidence="1" id="KW-0547">Nucleotide-binding</keyword>
<evidence type="ECO:0000256" key="1">
    <source>
        <dbReference type="ARBA" id="ARBA00022741"/>
    </source>
</evidence>
<dbReference type="OrthoDB" id="9794577at2"/>
<evidence type="ECO:0000256" key="2">
    <source>
        <dbReference type="ARBA" id="ARBA00022840"/>
    </source>
</evidence>
<keyword evidence="3" id="KW-1133">Transmembrane helix</keyword>
<dbReference type="Proteomes" id="UP000290365">
    <property type="component" value="Chromosome"/>
</dbReference>
<dbReference type="PANTHER" id="PTHR32309">
    <property type="entry name" value="TYROSINE-PROTEIN KINASE"/>
    <property type="match status" value="1"/>
</dbReference>
<dbReference type="RefSeq" id="WP_129893092.1">
    <property type="nucleotide sequence ID" value="NZ_CP035758.1"/>
</dbReference>
<keyword evidence="3" id="KW-0812">Transmembrane</keyword>
<dbReference type="KEGG" id="kbs:EPA93_41065"/>
<feature type="transmembrane region" description="Helical" evidence="3">
    <location>
        <begin position="12"/>
        <end position="30"/>
    </location>
</feature>
<dbReference type="CDD" id="cd05387">
    <property type="entry name" value="BY-kinase"/>
    <property type="match status" value="1"/>
</dbReference>
<proteinExistence type="predicted"/>
<reference evidence="4 5" key="1">
    <citation type="submission" date="2019-01" db="EMBL/GenBank/DDBJ databases">
        <title>Ktedonosporobacter rubrisoli SCAWS-G2.</title>
        <authorList>
            <person name="Huang Y."/>
            <person name="Yan B."/>
        </authorList>
    </citation>
    <scope>NUCLEOTIDE SEQUENCE [LARGE SCALE GENOMIC DNA]</scope>
    <source>
        <strain evidence="4 5">SCAWS-G2</strain>
    </source>
</reference>
<dbReference type="InterPro" id="IPR027417">
    <property type="entry name" value="P-loop_NTPase"/>
</dbReference>
<dbReference type="InterPro" id="IPR050445">
    <property type="entry name" value="Bact_polysacc_biosynth/exp"/>
</dbReference>
<keyword evidence="3" id="KW-0472">Membrane</keyword>
<dbReference type="InterPro" id="IPR005702">
    <property type="entry name" value="Wzc-like_C"/>
</dbReference>
<feature type="transmembrane region" description="Helical" evidence="3">
    <location>
        <begin position="234"/>
        <end position="257"/>
    </location>
</feature>
<dbReference type="Gene3D" id="3.40.50.300">
    <property type="entry name" value="P-loop containing nucleotide triphosphate hydrolases"/>
    <property type="match status" value="1"/>
</dbReference>
<organism evidence="4 5">
    <name type="scientific">Ktedonosporobacter rubrisoli</name>
    <dbReference type="NCBI Taxonomy" id="2509675"/>
    <lineage>
        <taxon>Bacteria</taxon>
        <taxon>Bacillati</taxon>
        <taxon>Chloroflexota</taxon>
        <taxon>Ktedonobacteria</taxon>
        <taxon>Ktedonobacterales</taxon>
        <taxon>Ktedonosporobacteraceae</taxon>
        <taxon>Ktedonosporobacter</taxon>
    </lineage>
</organism>
<dbReference type="AlphaFoldDB" id="A0A4P6K2B3"/>
<dbReference type="SUPFAM" id="SSF52540">
    <property type="entry name" value="P-loop containing nucleoside triphosphate hydrolases"/>
    <property type="match status" value="1"/>
</dbReference>
<dbReference type="PANTHER" id="PTHR32309:SF31">
    <property type="entry name" value="CAPSULAR EXOPOLYSACCHARIDE FAMILY"/>
    <property type="match status" value="1"/>
</dbReference>